<evidence type="ECO:0000313" key="4">
    <source>
        <dbReference type="EMBL" id="TDF99446.1"/>
    </source>
</evidence>
<dbReference type="EMBL" id="SMRT01000002">
    <property type="protein sequence ID" value="TDF99446.1"/>
    <property type="molecule type" value="Genomic_DNA"/>
</dbReference>
<name>A0A4R5KUP3_9BACL</name>
<keyword evidence="2" id="KW-0175">Coiled coil</keyword>
<dbReference type="InterPro" id="IPR007157">
    <property type="entry name" value="PspA_VIPP1"/>
</dbReference>
<accession>A0A4R5KUP3</accession>
<comment type="similarity">
    <text evidence="1">Belongs to the PspA/Vipp/IM30 family.</text>
</comment>
<evidence type="ECO:0000256" key="1">
    <source>
        <dbReference type="ARBA" id="ARBA00043985"/>
    </source>
</evidence>
<dbReference type="PANTHER" id="PTHR31088">
    <property type="entry name" value="MEMBRANE-ASSOCIATED PROTEIN VIPP1, CHLOROPLASTIC"/>
    <property type="match status" value="1"/>
</dbReference>
<dbReference type="OrthoDB" id="9779630at2"/>
<comment type="caution">
    <text evidence="4">The sequence shown here is derived from an EMBL/GenBank/DDBJ whole genome shotgun (WGS) entry which is preliminary data.</text>
</comment>
<dbReference type="PANTHER" id="PTHR31088:SF6">
    <property type="entry name" value="PHAGE SHOCK PROTEIN A"/>
    <property type="match status" value="1"/>
</dbReference>
<feature type="coiled-coil region" evidence="2">
    <location>
        <begin position="115"/>
        <end position="149"/>
    </location>
</feature>
<keyword evidence="5" id="KW-1185">Reference proteome</keyword>
<proteinExistence type="inferred from homology"/>
<reference evidence="4 5" key="1">
    <citation type="submission" date="2019-03" db="EMBL/GenBank/DDBJ databases">
        <title>This is whole genome sequence of Paenibacillus sp MS74 strain.</title>
        <authorList>
            <person name="Trinh H.N."/>
        </authorList>
    </citation>
    <scope>NUCLEOTIDE SEQUENCE [LARGE SCALE GENOMIC DNA]</scope>
    <source>
        <strain evidence="4 5">MS74</strain>
    </source>
</reference>
<evidence type="ECO:0000256" key="2">
    <source>
        <dbReference type="SAM" id="Coils"/>
    </source>
</evidence>
<evidence type="ECO:0000313" key="5">
    <source>
        <dbReference type="Proteomes" id="UP000295636"/>
    </source>
</evidence>
<feature type="region of interest" description="Disordered" evidence="3">
    <location>
        <begin position="202"/>
        <end position="225"/>
    </location>
</feature>
<organism evidence="4 5">
    <name type="scientific">Paenibacillus piri</name>
    <dbReference type="NCBI Taxonomy" id="2547395"/>
    <lineage>
        <taxon>Bacteria</taxon>
        <taxon>Bacillati</taxon>
        <taxon>Bacillota</taxon>
        <taxon>Bacilli</taxon>
        <taxon>Bacillales</taxon>
        <taxon>Paenibacillaceae</taxon>
        <taxon>Paenibacillus</taxon>
    </lineage>
</organism>
<dbReference type="Pfam" id="PF04012">
    <property type="entry name" value="PspA_IM30"/>
    <property type="match status" value="1"/>
</dbReference>
<dbReference type="RefSeq" id="WP_133225983.1">
    <property type="nucleotide sequence ID" value="NZ_SMRT01000002.1"/>
</dbReference>
<dbReference type="Proteomes" id="UP000295636">
    <property type="component" value="Unassembled WGS sequence"/>
</dbReference>
<dbReference type="AlphaFoldDB" id="A0A4R5KUP3"/>
<sequence length="225" mass="24784">MGILSRFRDIMASNINALLDKAEDPEKVIREFMRSLQSDLGKVKAETASVMADERRAKAALDECRAEIKKLQSYAEKSVEAGNDEDARRFLERKAVLAAKEAQLQASYDSAASNAANMKQMNDKLVSDIGQLEARHAALQGKMAAAKMQQKLNSIGSPMSGAAESVFGNLEEKVNQTYDEAMALAELRAGTKDDLDELFKEFEKSTNTSPDDELAAIKKKMNKNE</sequence>
<protein>
    <submittedName>
        <fullName evidence="4">PspA/IM30 family protein</fullName>
    </submittedName>
</protein>
<evidence type="ECO:0000256" key="3">
    <source>
        <dbReference type="SAM" id="MobiDB-lite"/>
    </source>
</evidence>
<gene>
    <name evidence="4" type="ORF">E1757_06245</name>
</gene>